<dbReference type="EMBL" id="SITJ01000065">
    <property type="protein sequence ID" value="TBL67927.1"/>
    <property type="molecule type" value="Genomic_DNA"/>
</dbReference>
<comment type="caution">
    <text evidence="1">The sequence shown here is derived from an EMBL/GenBank/DDBJ whole genome shotgun (WGS) entry which is preliminary data.</text>
</comment>
<evidence type="ECO:0000313" key="2">
    <source>
        <dbReference type="Proteomes" id="UP000291600"/>
    </source>
</evidence>
<dbReference type="Proteomes" id="UP000291600">
    <property type="component" value="Unassembled WGS sequence"/>
</dbReference>
<dbReference type="AlphaFoldDB" id="A0ABD7Q5M9"/>
<gene>
    <name evidence="1" type="ORF">EYY96_09230</name>
</gene>
<reference evidence="1 2" key="1">
    <citation type="submission" date="2019-02" db="EMBL/GenBank/DDBJ databases">
        <title>Comparative genomic analysis of the Hafnia genus genomes.</title>
        <authorList>
            <person name="Zhiqiu Y."/>
            <person name="Chao Y."/>
            <person name="Yuhui D."/>
            <person name="Di H."/>
            <person name="Bin L."/>
        </authorList>
    </citation>
    <scope>NUCLEOTIDE SEQUENCE [LARGE SCALE GENOMIC DNA]</scope>
    <source>
        <strain evidence="1 2">PCM_1210</strain>
    </source>
</reference>
<evidence type="ECO:0000313" key="1">
    <source>
        <dbReference type="EMBL" id="TBL67927.1"/>
    </source>
</evidence>
<sequence length="71" mass="7993">MAPKERWIHPILSRISENSTDGSLYLWISLCTNGYKAGFCCGMQQTINLMEIKGCQPARTPYNAPPSTRNM</sequence>
<protein>
    <submittedName>
        <fullName evidence="1">Uncharacterized protein</fullName>
    </submittedName>
</protein>
<name>A0ABD7Q5M9_HAFAL</name>
<proteinExistence type="predicted"/>
<accession>A0ABD7Q5M9</accession>
<organism evidence="1 2">
    <name type="scientific">Hafnia alvei</name>
    <dbReference type="NCBI Taxonomy" id="569"/>
    <lineage>
        <taxon>Bacteria</taxon>
        <taxon>Pseudomonadati</taxon>
        <taxon>Pseudomonadota</taxon>
        <taxon>Gammaproteobacteria</taxon>
        <taxon>Enterobacterales</taxon>
        <taxon>Hafniaceae</taxon>
        <taxon>Hafnia</taxon>
    </lineage>
</organism>